<evidence type="ECO:0000313" key="2">
    <source>
        <dbReference type="EMBL" id="EAR11049.1"/>
    </source>
</evidence>
<keyword evidence="1" id="KW-0472">Membrane</keyword>
<name>A4B8U8_9GAMM</name>
<proteinExistence type="predicted"/>
<reference evidence="2 3" key="1">
    <citation type="submission" date="2006-02" db="EMBL/GenBank/DDBJ databases">
        <authorList>
            <person name="Pinhassi J."/>
            <person name="Pedros-Alio C."/>
            <person name="Ferriera S."/>
            <person name="Johnson J."/>
            <person name="Kravitz S."/>
            <person name="Halpern A."/>
            <person name="Remington K."/>
            <person name="Beeson K."/>
            <person name="Tran B."/>
            <person name="Rogers Y.-H."/>
            <person name="Friedman R."/>
            <person name="Venter J.C."/>
        </authorList>
    </citation>
    <scope>NUCLEOTIDE SEQUENCE [LARGE SCALE GENOMIC DNA]</scope>
    <source>
        <strain evidence="2 3">MED297</strain>
    </source>
</reference>
<gene>
    <name evidence="2" type="ORF">MED297_19217</name>
</gene>
<keyword evidence="1" id="KW-0812">Transmembrane</keyword>
<evidence type="ECO:0000256" key="1">
    <source>
        <dbReference type="SAM" id="Phobius"/>
    </source>
</evidence>
<feature type="transmembrane region" description="Helical" evidence="1">
    <location>
        <begin position="114"/>
        <end position="138"/>
    </location>
</feature>
<dbReference type="InterPro" id="IPR021497">
    <property type="entry name" value="GTA_holin_3TM"/>
</dbReference>
<sequence length="207" mass="23804">MFKEIWNFISGKGASVISSIEETVDEYIYTNEEKFRSKEDSDRFRAELKLRLAEMNQQLVSSEQNFRLEIEKLVHQRERQMEDTYRQHLNNSKDVVLAELKQDDKFTKRARPMVVYAGLFFILLELLGLRITVLSLLGSPEYIVTSSSEVFGSFMWVWGGVVGVYAAGRSAEKRGKVSRLTELATGSGKQKVQDQLKSIEDAFTWSK</sequence>
<dbReference type="EMBL" id="AAOE01000001">
    <property type="protein sequence ID" value="EAR11049.1"/>
    <property type="molecule type" value="Genomic_DNA"/>
</dbReference>
<dbReference type="AlphaFoldDB" id="A4B8U8"/>
<dbReference type="OrthoDB" id="6107776at2"/>
<feature type="transmembrane region" description="Helical" evidence="1">
    <location>
        <begin position="150"/>
        <end position="168"/>
    </location>
</feature>
<dbReference type="HOGENOM" id="CLU_1325450_0_0_6"/>
<dbReference type="RefSeq" id="WP_008044433.1">
    <property type="nucleotide sequence ID" value="NZ_CH724151.1"/>
</dbReference>
<dbReference type="STRING" id="314283.MED297_19217"/>
<organism evidence="2 3">
    <name type="scientific">Reinekea blandensis MED297</name>
    <dbReference type="NCBI Taxonomy" id="314283"/>
    <lineage>
        <taxon>Bacteria</taxon>
        <taxon>Pseudomonadati</taxon>
        <taxon>Pseudomonadota</taxon>
        <taxon>Gammaproteobacteria</taxon>
        <taxon>Oceanospirillales</taxon>
        <taxon>Saccharospirillaceae</taxon>
        <taxon>Reinekea</taxon>
    </lineage>
</organism>
<comment type="caution">
    <text evidence="2">The sequence shown here is derived from an EMBL/GenBank/DDBJ whole genome shotgun (WGS) entry which is preliminary data.</text>
</comment>
<accession>A4B8U8</accession>
<keyword evidence="1" id="KW-1133">Transmembrane helix</keyword>
<dbReference type="Pfam" id="PF11351">
    <property type="entry name" value="GTA_holin_3TM"/>
    <property type="match status" value="1"/>
</dbReference>
<evidence type="ECO:0000313" key="3">
    <source>
        <dbReference type="Proteomes" id="UP000005953"/>
    </source>
</evidence>
<keyword evidence="3" id="KW-1185">Reference proteome</keyword>
<dbReference type="Proteomes" id="UP000005953">
    <property type="component" value="Unassembled WGS sequence"/>
</dbReference>
<protein>
    <submittedName>
        <fullName evidence="2">Uncharacterized protein</fullName>
    </submittedName>
</protein>